<dbReference type="AlphaFoldDB" id="A0A0K0EX89"/>
<evidence type="ECO:0000313" key="2">
    <source>
        <dbReference type="WBParaSite" id="SVE_0114300.1"/>
    </source>
</evidence>
<evidence type="ECO:0000313" key="1">
    <source>
        <dbReference type="Proteomes" id="UP000035680"/>
    </source>
</evidence>
<accession>A0A0K0EX89</accession>
<proteinExistence type="predicted"/>
<reference evidence="2" key="2">
    <citation type="submission" date="2015-08" db="UniProtKB">
        <authorList>
            <consortium name="WormBaseParasite"/>
        </authorList>
    </citation>
    <scope>IDENTIFICATION</scope>
</reference>
<protein>
    <submittedName>
        <fullName evidence="2">Reverse transcriptase domain-containing protein</fullName>
    </submittedName>
</protein>
<sequence length="741" mass="86553">MIFILRRCREIFPPFEHSTNFPGNCKKDFLSIFFCAVKINNALFNKAFDRSDYGKTMKLILKKMKNLVEWDVTNTPINNIDTSITPEMIEEAKKLIGDEITEKPGYDESLYIQEIVSGNLQTKSLTKDDQLNDPEIVETLNSDDKKLNGVKLIDRVELIMAQVTQKIGDVIEVPVVPSNKVNKLLNLSHNLSDHVNKEKLFRESIHKVYFKNMRKKKAKFIETCEYVKKGKESIQSHYNSNRHKYHVKTNDNDELKNSKLVSWEKVIYATKYFYNILNHESLGTNISPFLVMYGRQPRTMADRFLNSTSPYMVDSNLTRSLITSETQLMYDCKQDYMADVRRGEVEKKLEENCFNESFNFKQGEMVLIERNEKTGDGKFELKYRGPFKILQVNPTTVVVRTDAKRGKNTMTVHKTQKNADFFINLYAILLLSLFTRKKNRGKKFELPERIADEINRETVDRQHPCPITKCNKKDHQFKYVNLFKHISNNHNIKIGLRTKSKNEEKIERKIIVSEVQIFQNNVEDIKVKAMKYAKQVDQYAGEFLLEAGYINDKQLFGLSQLIKNIFSSSDSLVALEIHGIQLEDSVITVSCRKIKSEIPKCYFINFQKDIQMYTDKYLQLNIFQKIVKIVLYVDDVCLGNALSSFKKNNMYTHICYKVLDDNVKCSNLEHYRSLGITKSKFVKPFKYHDIVQKVIKLIESTTFFHQNIERKLKIAYVIGDNEFMNILLKTPFNYRAQETNN</sequence>
<dbReference type="Proteomes" id="UP000035680">
    <property type="component" value="Unassembled WGS sequence"/>
</dbReference>
<reference evidence="1" key="1">
    <citation type="submission" date="2014-07" db="EMBL/GenBank/DDBJ databases">
        <authorList>
            <person name="Martin A.A"/>
            <person name="De Silva N."/>
        </authorList>
    </citation>
    <scope>NUCLEOTIDE SEQUENCE</scope>
</reference>
<keyword evidence="1" id="KW-1185">Reference proteome</keyword>
<organism evidence="1 2">
    <name type="scientific">Strongyloides venezuelensis</name>
    <name type="common">Threadworm</name>
    <dbReference type="NCBI Taxonomy" id="75913"/>
    <lineage>
        <taxon>Eukaryota</taxon>
        <taxon>Metazoa</taxon>
        <taxon>Ecdysozoa</taxon>
        <taxon>Nematoda</taxon>
        <taxon>Chromadorea</taxon>
        <taxon>Rhabditida</taxon>
        <taxon>Tylenchina</taxon>
        <taxon>Panagrolaimomorpha</taxon>
        <taxon>Strongyloidoidea</taxon>
        <taxon>Strongyloididae</taxon>
        <taxon>Strongyloides</taxon>
    </lineage>
</organism>
<dbReference type="WBParaSite" id="SVE_0114300.1">
    <property type="protein sequence ID" value="SVE_0114300.1"/>
    <property type="gene ID" value="SVE_0114300"/>
</dbReference>
<name>A0A0K0EX89_STRVS</name>